<reference evidence="1" key="1">
    <citation type="submission" date="2021-05" db="EMBL/GenBank/DDBJ databases">
        <title>Novel Bacillus species.</title>
        <authorList>
            <person name="Liu G."/>
        </authorList>
    </citation>
    <scope>NUCLEOTIDE SEQUENCE</scope>
    <source>
        <strain evidence="1">FJAT-50051</strain>
    </source>
</reference>
<accession>A0A942SXE6</accession>
<comment type="caution">
    <text evidence="1">The sequence shown here is derived from an EMBL/GenBank/DDBJ whole genome shotgun (WGS) entry which is preliminary data.</text>
</comment>
<proteinExistence type="predicted"/>
<protein>
    <submittedName>
        <fullName evidence="1">Uncharacterized protein</fullName>
    </submittedName>
</protein>
<organism evidence="1">
    <name type="scientific">Neobacillus citreus</name>
    <dbReference type="NCBI Taxonomy" id="2833578"/>
    <lineage>
        <taxon>Bacteria</taxon>
        <taxon>Bacillati</taxon>
        <taxon>Bacillota</taxon>
        <taxon>Bacilli</taxon>
        <taxon>Bacillales</taxon>
        <taxon>Bacillaceae</taxon>
        <taxon>Neobacillus</taxon>
    </lineage>
</organism>
<dbReference type="AlphaFoldDB" id="A0A942SXE6"/>
<sequence length="117" mass="13016">MTSIDTSAATKLQALRTRRSLEHHTTTLWAAFAGKPIESVSVGHVVIRLHLALARVPEHRRRVALTAVRKAAITYKETSDVLHGRMRGAHVTQARLAEWQESLAAFVALLTESKQEQ</sequence>
<dbReference type="EMBL" id="JAGYPE010000002">
    <property type="protein sequence ID" value="MBS4181526.1"/>
    <property type="molecule type" value="Genomic_DNA"/>
</dbReference>
<name>A0A942SXE6_9BACI</name>
<evidence type="ECO:0000313" key="1">
    <source>
        <dbReference type="EMBL" id="MBS4181526.1"/>
    </source>
</evidence>
<gene>
    <name evidence="1" type="ORF">KHB02_09030</name>
</gene>